<dbReference type="RefSeq" id="WP_068375913.1">
    <property type="nucleotide sequence ID" value="NZ_LSNE01000005.1"/>
</dbReference>
<reference evidence="3" key="1">
    <citation type="submission" date="2016-02" db="EMBL/GenBank/DDBJ databases">
        <authorList>
            <person name="Schultz-Johansen M."/>
            <person name="Glaring M.A."/>
            <person name="Bech P.K."/>
            <person name="Stougaard P."/>
        </authorList>
    </citation>
    <scope>NUCLEOTIDE SEQUENCE [LARGE SCALE GENOMIC DNA]</scope>
    <source>
        <strain evidence="3">S66</strain>
    </source>
</reference>
<feature type="transmembrane region" description="Helical" evidence="1">
    <location>
        <begin position="102"/>
        <end position="122"/>
    </location>
</feature>
<protein>
    <recommendedName>
        <fullName evidence="4">Small integral membrane protein</fullName>
    </recommendedName>
</protein>
<dbReference type="OrthoDB" id="7618855at2"/>
<name>A0A136A158_9ALTE</name>
<evidence type="ECO:0000313" key="2">
    <source>
        <dbReference type="EMBL" id="KXI28978.1"/>
    </source>
</evidence>
<dbReference type="Proteomes" id="UP000070299">
    <property type="component" value="Unassembled WGS sequence"/>
</dbReference>
<proteinExistence type="predicted"/>
<dbReference type="EMBL" id="LSNE01000005">
    <property type="protein sequence ID" value="KXI28978.1"/>
    <property type="molecule type" value="Genomic_DNA"/>
</dbReference>
<keyword evidence="1" id="KW-0812">Transmembrane</keyword>
<feature type="transmembrane region" description="Helical" evidence="1">
    <location>
        <begin position="61"/>
        <end position="82"/>
    </location>
</feature>
<dbReference type="InterPro" id="IPR018681">
    <property type="entry name" value="DUF2165_transmembrane"/>
</dbReference>
<evidence type="ECO:0000256" key="1">
    <source>
        <dbReference type="SAM" id="Phobius"/>
    </source>
</evidence>
<dbReference type="STRING" id="1799789.AX660_12440"/>
<keyword evidence="3" id="KW-1185">Reference proteome</keyword>
<accession>A0A136A158</accession>
<gene>
    <name evidence="2" type="ORF">AX660_12440</name>
</gene>
<dbReference type="Pfam" id="PF09933">
    <property type="entry name" value="DUF2165"/>
    <property type="match status" value="1"/>
</dbReference>
<feature type="transmembrane region" description="Helical" evidence="1">
    <location>
        <begin position="142"/>
        <end position="158"/>
    </location>
</feature>
<sequence>MLIKAKIAMIVTVALWGLIGAFHNVVDWAGTIGAVTAATSMVTIPGGSDHWQATSNPLVVWIGALFIVSSKIASAGFCSVGALKMWQVQKSDPAAFVAAKEIALTGCAIAIVMLFGGFIVIAESWFELWRSEAMLTPVLGSAFRYAGMIAVIAIFVASKD</sequence>
<keyword evidence="1" id="KW-0472">Membrane</keyword>
<evidence type="ECO:0008006" key="4">
    <source>
        <dbReference type="Google" id="ProtNLM"/>
    </source>
</evidence>
<keyword evidence="1" id="KW-1133">Transmembrane helix</keyword>
<organism evidence="2 3">
    <name type="scientific">Paraglaciecola hydrolytica</name>
    <dbReference type="NCBI Taxonomy" id="1799789"/>
    <lineage>
        <taxon>Bacteria</taxon>
        <taxon>Pseudomonadati</taxon>
        <taxon>Pseudomonadota</taxon>
        <taxon>Gammaproteobacteria</taxon>
        <taxon>Alteromonadales</taxon>
        <taxon>Alteromonadaceae</taxon>
        <taxon>Paraglaciecola</taxon>
    </lineage>
</organism>
<dbReference type="AlphaFoldDB" id="A0A136A158"/>
<evidence type="ECO:0000313" key="3">
    <source>
        <dbReference type="Proteomes" id="UP000070299"/>
    </source>
</evidence>
<comment type="caution">
    <text evidence="2">The sequence shown here is derived from an EMBL/GenBank/DDBJ whole genome shotgun (WGS) entry which is preliminary data.</text>
</comment>